<sequence>MKRTDTASRIIMASPETLYQAHLDPTAIAAWRPPKGMSCRIYAFNPQEGGTYRMAFIYDDKEQAHGKTTEHEDVFTGRFLELIPNKKIVEVVSFESADPAFAGEIKFSTTFTAVASGTEVDVIAENVPPGIKREDHQAGMDSSLQNLAEFTE</sequence>
<dbReference type="AlphaFoldDB" id="A0A1N6JRM1"/>
<evidence type="ECO:0000259" key="3">
    <source>
        <dbReference type="Pfam" id="PF08327"/>
    </source>
</evidence>
<dbReference type="InterPro" id="IPR013538">
    <property type="entry name" value="ASHA1/2-like_C"/>
</dbReference>
<reference evidence="4 5" key="1">
    <citation type="submission" date="2016-11" db="EMBL/GenBank/DDBJ databases">
        <authorList>
            <person name="Jaros S."/>
            <person name="Januszkiewicz K."/>
            <person name="Wedrychowicz H."/>
        </authorList>
    </citation>
    <scope>NUCLEOTIDE SEQUENCE [LARGE SCALE GENOMIC DNA]</scope>
    <source>
        <strain evidence="4 5">DSM 24787</strain>
    </source>
</reference>
<dbReference type="SUPFAM" id="SSF55961">
    <property type="entry name" value="Bet v1-like"/>
    <property type="match status" value="1"/>
</dbReference>
<proteinExistence type="inferred from homology"/>
<dbReference type="RefSeq" id="WP_074243132.1">
    <property type="nucleotide sequence ID" value="NZ_FSRA01000002.1"/>
</dbReference>
<protein>
    <submittedName>
        <fullName evidence="4">Uncharacterized conserved protein YndB, AHSA1/START domain</fullName>
    </submittedName>
</protein>
<accession>A0A1N6JRM1</accession>
<feature type="domain" description="Activator of Hsp90 ATPase homologue 1/2-like C-terminal" evidence="3">
    <location>
        <begin position="13"/>
        <end position="150"/>
    </location>
</feature>
<gene>
    <name evidence="4" type="ORF">SAMN04488055_4312</name>
</gene>
<feature type="region of interest" description="Disordered" evidence="2">
    <location>
        <begin position="132"/>
        <end position="152"/>
    </location>
</feature>
<dbReference type="OrthoDB" id="9786557at2"/>
<organism evidence="4 5">
    <name type="scientific">Chitinophaga niabensis</name>
    <dbReference type="NCBI Taxonomy" id="536979"/>
    <lineage>
        <taxon>Bacteria</taxon>
        <taxon>Pseudomonadati</taxon>
        <taxon>Bacteroidota</taxon>
        <taxon>Chitinophagia</taxon>
        <taxon>Chitinophagales</taxon>
        <taxon>Chitinophagaceae</taxon>
        <taxon>Chitinophaga</taxon>
    </lineage>
</organism>
<feature type="compositionally biased region" description="Polar residues" evidence="2">
    <location>
        <begin position="140"/>
        <end position="152"/>
    </location>
</feature>
<dbReference type="Proteomes" id="UP000185003">
    <property type="component" value="Unassembled WGS sequence"/>
</dbReference>
<dbReference type="InterPro" id="IPR023393">
    <property type="entry name" value="START-like_dom_sf"/>
</dbReference>
<dbReference type="STRING" id="536979.SAMN04488055_4312"/>
<dbReference type="Gene3D" id="3.30.530.20">
    <property type="match status" value="1"/>
</dbReference>
<evidence type="ECO:0000313" key="5">
    <source>
        <dbReference type="Proteomes" id="UP000185003"/>
    </source>
</evidence>
<evidence type="ECO:0000256" key="2">
    <source>
        <dbReference type="SAM" id="MobiDB-lite"/>
    </source>
</evidence>
<dbReference type="EMBL" id="FSRA01000002">
    <property type="protein sequence ID" value="SIO46950.1"/>
    <property type="molecule type" value="Genomic_DNA"/>
</dbReference>
<keyword evidence="5" id="KW-1185">Reference proteome</keyword>
<comment type="similarity">
    <text evidence="1">Belongs to the AHA1 family.</text>
</comment>
<dbReference type="Pfam" id="PF08327">
    <property type="entry name" value="AHSA1"/>
    <property type="match status" value="1"/>
</dbReference>
<name>A0A1N6JRM1_9BACT</name>
<evidence type="ECO:0000313" key="4">
    <source>
        <dbReference type="EMBL" id="SIO46950.1"/>
    </source>
</evidence>
<evidence type="ECO:0000256" key="1">
    <source>
        <dbReference type="ARBA" id="ARBA00006817"/>
    </source>
</evidence>